<comment type="caution">
    <text evidence="2">The sequence shown here is derived from an EMBL/GenBank/DDBJ whole genome shotgun (WGS) entry which is preliminary data.</text>
</comment>
<dbReference type="GO" id="GO:0004386">
    <property type="term" value="F:helicase activity"/>
    <property type="evidence" value="ECO:0007669"/>
    <property type="project" value="UniProtKB-KW"/>
</dbReference>
<dbReference type="OrthoDB" id="2594539at2"/>
<evidence type="ECO:0000313" key="3">
    <source>
        <dbReference type="Proteomes" id="UP000024001"/>
    </source>
</evidence>
<dbReference type="InterPro" id="IPR007569">
    <property type="entry name" value="DUF559"/>
</dbReference>
<dbReference type="AlphaFoldDB" id="A0A031FPV4"/>
<keyword evidence="2" id="KW-0547">Nucleotide-binding</keyword>
<dbReference type="Pfam" id="PF04480">
    <property type="entry name" value="DUF559"/>
    <property type="match status" value="1"/>
</dbReference>
<sequence length="278" mass="30785">MDYRAFVDAHEGIVHRATILAAGGTAHGLQRACSTGEVDRVRRYWIATPNAPDDLRAAASATARIACVSAARRRGWWIPPSTDAGLHLHVCPHAERPRGNHVVHWTRPLVPVGRTSLLESTQDTLDHIATCVDAETAAVLWESACRVERFTPADLRRVRWRSASARELCELITGLHDSGLETIFAVRMRGVGIAVRFQQVVAGHPVDALIGERLIVQLDGFAFHSTAADRTRDAAHDRELVARGYTVLRFTYAEVLHRWDIVERAIARAIAQGVHVDR</sequence>
<dbReference type="PATRIC" id="fig|273677.3.peg.2498"/>
<dbReference type="EMBL" id="JFYO01000007">
    <property type="protein sequence ID" value="EZP26186.1"/>
    <property type="molecule type" value="Genomic_DNA"/>
</dbReference>
<evidence type="ECO:0000313" key="2">
    <source>
        <dbReference type="EMBL" id="EZP26186.1"/>
    </source>
</evidence>
<keyword evidence="2" id="KW-0067">ATP-binding</keyword>
<dbReference type="eggNOG" id="COG2852">
    <property type="taxonomic scope" value="Bacteria"/>
</dbReference>
<dbReference type="Gene3D" id="3.40.960.10">
    <property type="entry name" value="VSR Endonuclease"/>
    <property type="match status" value="1"/>
</dbReference>
<keyword evidence="3" id="KW-1185">Reference proteome</keyword>
<protein>
    <submittedName>
        <fullName evidence="2">Superfamily I DNA and RNA helicase and helicase subunit</fullName>
    </submittedName>
</protein>
<proteinExistence type="predicted"/>
<name>A0A031FPV4_9MICO</name>
<feature type="domain" description="DUF559" evidence="1">
    <location>
        <begin position="192"/>
        <end position="270"/>
    </location>
</feature>
<keyword evidence="2" id="KW-0347">Helicase</keyword>
<accession>A0A031FPV4</accession>
<dbReference type="InterPro" id="IPR011335">
    <property type="entry name" value="Restrct_endonuc-II-like"/>
</dbReference>
<gene>
    <name evidence="2" type="ORF">BW34_02518</name>
</gene>
<evidence type="ECO:0000259" key="1">
    <source>
        <dbReference type="Pfam" id="PF04480"/>
    </source>
</evidence>
<keyword evidence="2" id="KW-0378">Hydrolase</keyword>
<organism evidence="2 3">
    <name type="scientific">Microbacterium oleivorans</name>
    <dbReference type="NCBI Taxonomy" id="273677"/>
    <lineage>
        <taxon>Bacteria</taxon>
        <taxon>Bacillati</taxon>
        <taxon>Actinomycetota</taxon>
        <taxon>Actinomycetes</taxon>
        <taxon>Micrococcales</taxon>
        <taxon>Microbacteriaceae</taxon>
        <taxon>Microbacterium</taxon>
    </lineage>
</organism>
<dbReference type="RefSeq" id="WP_036313051.1">
    <property type="nucleotide sequence ID" value="NZ_JFYO01000007.1"/>
</dbReference>
<dbReference type="SUPFAM" id="SSF52980">
    <property type="entry name" value="Restriction endonuclease-like"/>
    <property type="match status" value="1"/>
</dbReference>
<reference evidence="2 3" key="1">
    <citation type="submission" date="2014-03" db="EMBL/GenBank/DDBJ databases">
        <title>Draft Genome Sequences of 13 Willow Endophytes.</title>
        <authorList>
            <person name="Gan H.Y."/>
            <person name="Gan H.M."/>
            <person name="Savka M.A."/>
            <person name="Hudson A.O."/>
        </authorList>
    </citation>
    <scope>NUCLEOTIDE SEQUENCE [LARGE SCALE GENOMIC DNA]</scope>
    <source>
        <strain evidence="2 3">RIT293</strain>
    </source>
</reference>
<dbReference type="Proteomes" id="UP000024001">
    <property type="component" value="Unassembled WGS sequence"/>
</dbReference>